<organism evidence="2">
    <name type="scientific">Camponotus floridanus</name>
    <name type="common">Florida carpenter ant</name>
    <dbReference type="NCBI Taxonomy" id="104421"/>
    <lineage>
        <taxon>Eukaryota</taxon>
        <taxon>Metazoa</taxon>
        <taxon>Ecdysozoa</taxon>
        <taxon>Arthropoda</taxon>
        <taxon>Hexapoda</taxon>
        <taxon>Insecta</taxon>
        <taxon>Pterygota</taxon>
        <taxon>Neoptera</taxon>
        <taxon>Endopterygota</taxon>
        <taxon>Hymenoptera</taxon>
        <taxon>Apocrita</taxon>
        <taxon>Aculeata</taxon>
        <taxon>Formicoidea</taxon>
        <taxon>Formicidae</taxon>
        <taxon>Formicinae</taxon>
        <taxon>Camponotus</taxon>
    </lineage>
</organism>
<dbReference type="EMBL" id="GL439108">
    <property type="protein sequence ID" value="EFN67855.1"/>
    <property type="molecule type" value="Genomic_DNA"/>
</dbReference>
<reference evidence="1 2" key="1">
    <citation type="journal article" date="2010" name="Science">
        <title>Genomic comparison of the ants Camponotus floridanus and Harpegnathos saltator.</title>
        <authorList>
            <person name="Bonasio R."/>
            <person name="Zhang G."/>
            <person name="Ye C."/>
            <person name="Mutti N.S."/>
            <person name="Fang X."/>
            <person name="Qin N."/>
            <person name="Donahue G."/>
            <person name="Yang P."/>
            <person name="Li Q."/>
            <person name="Li C."/>
            <person name="Zhang P."/>
            <person name="Huang Z."/>
            <person name="Berger S.L."/>
            <person name="Reinberg D."/>
            <person name="Wang J."/>
            <person name="Liebig J."/>
        </authorList>
    </citation>
    <scope>NUCLEOTIDE SEQUENCE [LARGE SCALE GENOMIC DNA]</scope>
    <source>
        <strain evidence="2">C129</strain>
    </source>
</reference>
<sequence length="310" mass="34906">MPPPKTRTIIAKVVHVADLGMTRFLAINLFIADNSVTSSVVRPHLLALAIRDLRRRDAFSQDFLDVRLDKPFSKQFSKSLLLQVGNVFMRMHLAPGVVSSLSNDNWFEFFDKEQRSPNNHLKLRRSIIAVSKTILAHGRTSAKVLAKEMAGGRVKSGKTRNGAVVLAKKRANHSTDFPLDLATRIGQERGHGMYIAVLRSRDASFPANERNLAHAQTVYDFLIERVPIVSLSCFSKIRTDKGREVCDCPDNSFRTDFCEASTIYLKMQDISEIIDGLEYDRKFFTYSSQGITVLGYKLTSWGFSVPFQDA</sequence>
<accession>E2AFG2</accession>
<dbReference type="InParanoid" id="E2AFG2"/>
<dbReference type="AlphaFoldDB" id="E2AFG2"/>
<keyword evidence="2" id="KW-1185">Reference proteome</keyword>
<evidence type="ECO:0000313" key="2">
    <source>
        <dbReference type="Proteomes" id="UP000000311"/>
    </source>
</evidence>
<protein>
    <submittedName>
        <fullName evidence="1">Uncharacterized protein</fullName>
    </submittedName>
</protein>
<gene>
    <name evidence="1" type="ORF">EAG_07353</name>
</gene>
<name>E2AFG2_CAMFO</name>
<dbReference type="Proteomes" id="UP000000311">
    <property type="component" value="Unassembled WGS sequence"/>
</dbReference>
<proteinExistence type="predicted"/>
<evidence type="ECO:0000313" key="1">
    <source>
        <dbReference type="EMBL" id="EFN67855.1"/>
    </source>
</evidence>